<dbReference type="OrthoDB" id="6864970at2"/>
<evidence type="ECO:0000313" key="3">
    <source>
        <dbReference type="Proteomes" id="UP000315369"/>
    </source>
</evidence>
<organism evidence="2 3">
    <name type="scientific">Myxococcus llanfairpwllgwyngyllgogerychwyrndrobwllllantysiliogogogochensis</name>
    <dbReference type="NCBI Taxonomy" id="2590453"/>
    <lineage>
        <taxon>Bacteria</taxon>
        <taxon>Pseudomonadati</taxon>
        <taxon>Myxococcota</taxon>
        <taxon>Myxococcia</taxon>
        <taxon>Myxococcales</taxon>
        <taxon>Cystobacterineae</taxon>
        <taxon>Myxococcaceae</taxon>
        <taxon>Myxococcus</taxon>
    </lineage>
</organism>
<keyword evidence="1" id="KW-0472">Membrane</keyword>
<comment type="caution">
    <text evidence="2">The sequence shown here is derived from an EMBL/GenBank/DDBJ whole genome shotgun (WGS) entry which is preliminary data.</text>
</comment>
<accession>A0A540X736</accession>
<gene>
    <name evidence="2" type="ORF">FJV41_05360</name>
</gene>
<evidence type="ECO:0000313" key="2">
    <source>
        <dbReference type="EMBL" id="TQF17028.1"/>
    </source>
</evidence>
<evidence type="ECO:0000256" key="1">
    <source>
        <dbReference type="SAM" id="Phobius"/>
    </source>
</evidence>
<feature type="transmembrane region" description="Helical" evidence="1">
    <location>
        <begin position="26"/>
        <end position="45"/>
    </location>
</feature>
<keyword evidence="3" id="KW-1185">Reference proteome</keyword>
<keyword evidence="1" id="KW-1133">Transmembrane helix</keyword>
<dbReference type="Proteomes" id="UP000315369">
    <property type="component" value="Unassembled WGS sequence"/>
</dbReference>
<feature type="transmembrane region" description="Helical" evidence="1">
    <location>
        <begin position="211"/>
        <end position="230"/>
    </location>
</feature>
<keyword evidence="1" id="KW-0812">Transmembrane</keyword>
<protein>
    <submittedName>
        <fullName evidence="2">Uncharacterized protein</fullName>
    </submittedName>
</protein>
<proteinExistence type="predicted"/>
<feature type="transmembrane region" description="Helical" evidence="1">
    <location>
        <begin position="90"/>
        <end position="109"/>
    </location>
</feature>
<feature type="transmembrane region" description="Helical" evidence="1">
    <location>
        <begin position="125"/>
        <end position="144"/>
    </location>
</feature>
<dbReference type="AlphaFoldDB" id="A0A540X736"/>
<reference evidence="2 3" key="1">
    <citation type="submission" date="2019-06" db="EMBL/GenBank/DDBJ databases">
        <authorList>
            <person name="Livingstone P."/>
            <person name="Whitworth D."/>
        </authorList>
    </citation>
    <scope>NUCLEOTIDE SEQUENCE [LARGE SCALE GENOMIC DNA]</scope>
    <source>
        <strain evidence="2 3">AM401</strain>
    </source>
</reference>
<sequence>MPSHGGLAPPSTGTITAIPHPQNQRLLILTTALPLLSLAAAWFVAPGWSYIAASAVLLAFLAVLGQSITGTPFGVLISERNIMSLSRFQAVTWTVVVVAGYLTMVIARVKANTPNAVDVAIPQELWWAMGIASTSLLGTSLLLSGKRSKTPDARAVDATAAQLAEPPSEINAQRQGALYANKGIQDARISDMFQGDEVGNTAQIDLAKVQMFYFTAIAAVTYFVDISMAIQRGSLTSLPELSEGLVALLAISHGGYLVSKTTDHSNSKPS</sequence>
<feature type="transmembrane region" description="Helical" evidence="1">
    <location>
        <begin position="51"/>
        <end position="78"/>
    </location>
</feature>
<dbReference type="EMBL" id="VIFM01000014">
    <property type="protein sequence ID" value="TQF17028.1"/>
    <property type="molecule type" value="Genomic_DNA"/>
</dbReference>
<name>A0A540X736_9BACT</name>